<dbReference type="PANTHER" id="PTHR14625:SF3">
    <property type="entry name" value="MICROCEPHALIN"/>
    <property type="match status" value="1"/>
</dbReference>
<dbReference type="GO" id="GO:0000278">
    <property type="term" value="P:mitotic cell cycle"/>
    <property type="evidence" value="ECO:0007669"/>
    <property type="project" value="TreeGrafter"/>
</dbReference>
<dbReference type="CDD" id="cd17716">
    <property type="entry name" value="BRCT_microcephalin_rpt1"/>
    <property type="match status" value="1"/>
</dbReference>
<dbReference type="SUPFAM" id="SSF52113">
    <property type="entry name" value="BRCT domain"/>
    <property type="match status" value="1"/>
</dbReference>
<dbReference type="GO" id="GO:0003677">
    <property type="term" value="F:DNA binding"/>
    <property type="evidence" value="ECO:0007669"/>
    <property type="project" value="InterPro"/>
</dbReference>
<feature type="compositionally biased region" description="Polar residues" evidence="1">
    <location>
        <begin position="1037"/>
        <end position="1057"/>
    </location>
</feature>
<feature type="compositionally biased region" description="Acidic residues" evidence="1">
    <location>
        <begin position="441"/>
        <end position="461"/>
    </location>
</feature>
<dbReference type="PROSITE" id="PS50172">
    <property type="entry name" value="BRCT"/>
    <property type="match status" value="1"/>
</dbReference>
<comment type="caution">
    <text evidence="3">The sequence shown here is derived from an EMBL/GenBank/DDBJ whole genome shotgun (WGS) entry which is preliminary data.</text>
</comment>
<dbReference type="EMBL" id="JAUIQD010000008">
    <property type="protein sequence ID" value="KAK3341281.1"/>
    <property type="molecule type" value="Genomic_DNA"/>
</dbReference>
<dbReference type="Gene3D" id="3.40.50.10190">
    <property type="entry name" value="BRCT domain"/>
    <property type="match status" value="1"/>
</dbReference>
<dbReference type="InterPro" id="IPR036420">
    <property type="entry name" value="BRCT_dom_sf"/>
</dbReference>
<evidence type="ECO:0000259" key="2">
    <source>
        <dbReference type="PROSITE" id="PS50172"/>
    </source>
</evidence>
<accession>A0AAJ0H5Z8</accession>
<proteinExistence type="predicted"/>
<feature type="compositionally biased region" description="Low complexity" evidence="1">
    <location>
        <begin position="217"/>
        <end position="234"/>
    </location>
</feature>
<feature type="compositionally biased region" description="Acidic residues" evidence="1">
    <location>
        <begin position="504"/>
        <end position="525"/>
    </location>
</feature>
<dbReference type="SMART" id="SM00384">
    <property type="entry name" value="AT_hook"/>
    <property type="match status" value="3"/>
</dbReference>
<feature type="region of interest" description="Disordered" evidence="1">
    <location>
        <begin position="1035"/>
        <end position="1097"/>
    </location>
</feature>
<feature type="region of interest" description="Disordered" evidence="1">
    <location>
        <begin position="578"/>
        <end position="609"/>
    </location>
</feature>
<feature type="compositionally biased region" description="Polar residues" evidence="1">
    <location>
        <begin position="41"/>
        <end position="50"/>
    </location>
</feature>
<dbReference type="InterPro" id="IPR001357">
    <property type="entry name" value="BRCT_dom"/>
</dbReference>
<dbReference type="PANTHER" id="PTHR14625">
    <property type="entry name" value="MICROCEPHALIN"/>
    <property type="match status" value="1"/>
</dbReference>
<feature type="compositionally biased region" description="Low complexity" evidence="1">
    <location>
        <begin position="586"/>
        <end position="599"/>
    </location>
</feature>
<feature type="region of interest" description="Disordered" evidence="1">
    <location>
        <begin position="693"/>
        <end position="712"/>
    </location>
</feature>
<feature type="compositionally biased region" description="Polar residues" evidence="1">
    <location>
        <begin position="865"/>
        <end position="876"/>
    </location>
</feature>
<keyword evidence="4" id="KW-1185">Reference proteome</keyword>
<feature type="compositionally biased region" description="Basic residues" evidence="1">
    <location>
        <begin position="270"/>
        <end position="286"/>
    </location>
</feature>
<feature type="region of interest" description="Disordered" evidence="1">
    <location>
        <begin position="504"/>
        <end position="544"/>
    </location>
</feature>
<protein>
    <recommendedName>
        <fullName evidence="2">BRCT domain-containing protein</fullName>
    </recommendedName>
</protein>
<feature type="region of interest" description="Disordered" evidence="1">
    <location>
        <begin position="847"/>
        <end position="885"/>
    </location>
</feature>
<feature type="compositionally biased region" description="Acidic residues" evidence="1">
    <location>
        <begin position="59"/>
        <end position="69"/>
    </location>
</feature>
<reference evidence="3" key="1">
    <citation type="journal article" date="2023" name="Mol. Phylogenet. Evol.">
        <title>Genome-scale phylogeny and comparative genomics of the fungal order Sordariales.</title>
        <authorList>
            <person name="Hensen N."/>
            <person name="Bonometti L."/>
            <person name="Westerberg I."/>
            <person name="Brannstrom I.O."/>
            <person name="Guillou S."/>
            <person name="Cros-Aarteil S."/>
            <person name="Calhoun S."/>
            <person name="Haridas S."/>
            <person name="Kuo A."/>
            <person name="Mondo S."/>
            <person name="Pangilinan J."/>
            <person name="Riley R."/>
            <person name="LaButti K."/>
            <person name="Andreopoulos B."/>
            <person name="Lipzen A."/>
            <person name="Chen C."/>
            <person name="Yan M."/>
            <person name="Daum C."/>
            <person name="Ng V."/>
            <person name="Clum A."/>
            <person name="Steindorff A."/>
            <person name="Ohm R.A."/>
            <person name="Martin F."/>
            <person name="Silar P."/>
            <person name="Natvig D.O."/>
            <person name="Lalanne C."/>
            <person name="Gautier V."/>
            <person name="Ament-Velasquez S.L."/>
            <person name="Kruys A."/>
            <person name="Hutchinson M.I."/>
            <person name="Powell A.J."/>
            <person name="Barry K."/>
            <person name="Miller A.N."/>
            <person name="Grigoriev I.V."/>
            <person name="Debuchy R."/>
            <person name="Gladieux P."/>
            <person name="Hiltunen Thoren M."/>
            <person name="Johannesson H."/>
        </authorList>
    </citation>
    <scope>NUCLEOTIDE SEQUENCE</scope>
    <source>
        <strain evidence="3">CBS 955.72</strain>
    </source>
</reference>
<dbReference type="Proteomes" id="UP001275084">
    <property type="component" value="Unassembled WGS sequence"/>
</dbReference>
<feature type="compositionally biased region" description="Acidic residues" evidence="1">
    <location>
        <begin position="1073"/>
        <end position="1088"/>
    </location>
</feature>
<feature type="compositionally biased region" description="Basic and acidic residues" evidence="1">
    <location>
        <begin position="178"/>
        <end position="187"/>
    </location>
</feature>
<evidence type="ECO:0000256" key="1">
    <source>
        <dbReference type="SAM" id="MobiDB-lite"/>
    </source>
</evidence>
<feature type="compositionally biased region" description="Low complexity" evidence="1">
    <location>
        <begin position="342"/>
        <end position="355"/>
    </location>
</feature>
<dbReference type="AlphaFoldDB" id="A0AAJ0H5Z8"/>
<feature type="domain" description="BRCT" evidence="2">
    <location>
        <begin position="895"/>
        <end position="1003"/>
    </location>
</feature>
<dbReference type="InterPro" id="IPR017956">
    <property type="entry name" value="AT_hook_DNA-bd_motif"/>
</dbReference>
<feature type="region of interest" description="Disordered" evidence="1">
    <location>
        <begin position="1"/>
        <end position="390"/>
    </location>
</feature>
<feature type="region of interest" description="Disordered" evidence="1">
    <location>
        <begin position="415"/>
        <end position="475"/>
    </location>
</feature>
<evidence type="ECO:0000313" key="3">
    <source>
        <dbReference type="EMBL" id="KAK3341281.1"/>
    </source>
</evidence>
<sequence length="1194" mass="128292">MDPQSPPKRITRARAAAKGVSEPASKSTRIVTAAAKAKATRSTGSTLSTATKRKTRADDVEDSDHEELDTVTAKELPAPSLKVPRPRGRPKKMVVETAQPETERPAPVKATRGRPRKIVAEPAVQEPAKAMRTTRAKKTADAEEQEDAVEAPKRTTRGRPPSSMATSRTAKPVVKKTVKFEEPEKENIVPPDVGGKRPSKTSESATGLKAKPIRRPGAAVGRAARSRKGAAVSSDNEPKPTPLSPKKVNQMAAARVDSDDELAPDDKVHTRPLRKNPIKPSLGHKKPLQEPAAVADEDAALHAPDLGPAVILGSPIRKPPPSPWKNSIRSPAKRVEGVLGISASQAQTSSESTQSPFKASLLQSPAKRPPPGIKGIELGNPGGATSNASPFKTSLLLSPAKRAFSPMKSLAYKREEELPARTTAQKSTLLATPLPTVSADDLADADGEDDDGMALDEDDDDAHIPDSPTRLRFPGRLSAVLPRHADPALENTMPELPKVVAEVEEELVDDPMALDEPQTEQDEVDVSTSTTPPVSPPKSAGPMFRLRERDLQEYESETDCGSEDELAAPRRTLFPSAFGAVPSTPCPASSSKTSKSANNRIGSSGRNTAKRVRMEGKFGFTPLADQLTGWTAGPSPLKTGIHADVPATSTPAAAGIQEPFFHEDGTQVAPEVSPMRNTFFEEAMIARSDAMQVETEHGSAEESPIAEDEIESPVLEDIPFTEEDVALAAEAHEMSLMEPEEVDDIVHSRSFDDSLSEASQEYGDENEVPIDPTLLPASVSSDPAVPLVTPQRALHREFHTVSKVPLKPADESTPRRIKKRSHSISRLPVARPTYGLTRSASVISYSPMKSSDENLLEEQQENGRSESASPPATPTKSEAGWSMMGTPARTPRRDIDPALLRGAVVFVDVHTSEGADASGIFVELLGQMGARCVKSWSWNPTSPPGKDGAASKVGITHVVYKDGGKRTLEKVRESNGVVQCVGVSWVLDCERENRWLDEAPYYIDTSLVPRGGARRRKSMEPRAIANLNGLLVPTPIRNANSHGGPSRGSQTAPSTPANGRRASALWVRTPEDNSGDDEDAEYERDDQDWTTVLTPVPKTPAPEAIARFAANISPATPSDTGADDEDQADDDDARRALMTRTCPPKPAGVPFFELGAGVLGREKDERVLMRLMAARRKSLQFAPKVGSPLARAWN</sequence>
<organism evidence="3 4">
    <name type="scientific">Lasiosphaeria hispida</name>
    <dbReference type="NCBI Taxonomy" id="260671"/>
    <lineage>
        <taxon>Eukaryota</taxon>
        <taxon>Fungi</taxon>
        <taxon>Dikarya</taxon>
        <taxon>Ascomycota</taxon>
        <taxon>Pezizomycotina</taxon>
        <taxon>Sordariomycetes</taxon>
        <taxon>Sordariomycetidae</taxon>
        <taxon>Sordariales</taxon>
        <taxon>Lasiosphaeriaceae</taxon>
        <taxon>Lasiosphaeria</taxon>
    </lineage>
</organism>
<gene>
    <name evidence="3" type="ORF">B0T25DRAFT_336791</name>
</gene>
<evidence type="ECO:0000313" key="4">
    <source>
        <dbReference type="Proteomes" id="UP001275084"/>
    </source>
</evidence>
<reference evidence="3" key="2">
    <citation type="submission" date="2023-06" db="EMBL/GenBank/DDBJ databases">
        <authorList>
            <consortium name="Lawrence Berkeley National Laboratory"/>
            <person name="Haridas S."/>
            <person name="Hensen N."/>
            <person name="Bonometti L."/>
            <person name="Westerberg I."/>
            <person name="Brannstrom I.O."/>
            <person name="Guillou S."/>
            <person name="Cros-Aarteil S."/>
            <person name="Calhoun S."/>
            <person name="Kuo A."/>
            <person name="Mondo S."/>
            <person name="Pangilinan J."/>
            <person name="Riley R."/>
            <person name="Labutti K."/>
            <person name="Andreopoulos B."/>
            <person name="Lipzen A."/>
            <person name="Chen C."/>
            <person name="Yanf M."/>
            <person name="Daum C."/>
            <person name="Ng V."/>
            <person name="Clum A."/>
            <person name="Steindorff A."/>
            <person name="Ohm R."/>
            <person name="Martin F."/>
            <person name="Silar P."/>
            <person name="Natvig D."/>
            <person name="Lalanne C."/>
            <person name="Gautier V."/>
            <person name="Ament-Velasquez S.L."/>
            <person name="Kruys A."/>
            <person name="Hutchinson M.I."/>
            <person name="Powell A.J."/>
            <person name="Barry K."/>
            <person name="Miller A.N."/>
            <person name="Grigoriev I.V."/>
            <person name="Debuchy R."/>
            <person name="Gladieux P."/>
            <person name="Thoren M.H."/>
            <person name="Johannesson H."/>
        </authorList>
    </citation>
    <scope>NUCLEOTIDE SEQUENCE</scope>
    <source>
        <strain evidence="3">CBS 955.72</strain>
    </source>
</reference>
<dbReference type="InterPro" id="IPR022047">
    <property type="entry name" value="Microcephalin-like"/>
</dbReference>
<name>A0AAJ0H5Z8_9PEZI</name>